<dbReference type="InterPro" id="IPR005467">
    <property type="entry name" value="His_kinase_dom"/>
</dbReference>
<dbReference type="Pfam" id="PF00512">
    <property type="entry name" value="HisKA"/>
    <property type="match status" value="1"/>
</dbReference>
<dbReference type="Proteomes" id="UP000184212">
    <property type="component" value="Unassembled WGS sequence"/>
</dbReference>
<dbReference type="SMART" id="SM00387">
    <property type="entry name" value="HATPase_c"/>
    <property type="match status" value="1"/>
</dbReference>
<dbReference type="PROSITE" id="PS50109">
    <property type="entry name" value="HIS_KIN"/>
    <property type="match status" value="1"/>
</dbReference>
<dbReference type="Pfam" id="PF02518">
    <property type="entry name" value="HATPase_c"/>
    <property type="match status" value="1"/>
</dbReference>
<keyword evidence="9" id="KW-1185">Reference proteome</keyword>
<feature type="domain" description="Histidine kinase" evidence="6">
    <location>
        <begin position="157"/>
        <end position="372"/>
    </location>
</feature>
<protein>
    <recommendedName>
        <fullName evidence="2">histidine kinase</fullName>
        <ecNumber evidence="2">2.7.13.3</ecNumber>
    </recommendedName>
</protein>
<dbReference type="Gene3D" id="3.30.565.10">
    <property type="entry name" value="Histidine kinase-like ATPase, C-terminal domain"/>
    <property type="match status" value="1"/>
</dbReference>
<dbReference type="PROSITE" id="PS50110">
    <property type="entry name" value="RESPONSE_REGULATORY"/>
    <property type="match status" value="1"/>
</dbReference>
<dbReference type="InterPro" id="IPR001789">
    <property type="entry name" value="Sig_transdc_resp-reg_receiver"/>
</dbReference>
<dbReference type="Gene3D" id="1.10.287.130">
    <property type="match status" value="1"/>
</dbReference>
<comment type="catalytic activity">
    <reaction evidence="1">
        <text>ATP + protein L-histidine = ADP + protein N-phospho-L-histidine.</text>
        <dbReference type="EC" id="2.7.13.3"/>
    </reaction>
</comment>
<dbReference type="PRINTS" id="PR00344">
    <property type="entry name" value="BCTRLSENSOR"/>
</dbReference>
<feature type="modified residue" description="4-aspartylphosphate" evidence="4">
    <location>
        <position position="57"/>
    </location>
</feature>
<dbReference type="InterPro" id="IPR036890">
    <property type="entry name" value="HATPase_C_sf"/>
</dbReference>
<evidence type="ECO:0000256" key="5">
    <source>
        <dbReference type="SAM" id="Coils"/>
    </source>
</evidence>
<dbReference type="CDD" id="cd00075">
    <property type="entry name" value="HATPase"/>
    <property type="match status" value="1"/>
</dbReference>
<dbReference type="InterPro" id="IPR011006">
    <property type="entry name" value="CheY-like_superfamily"/>
</dbReference>
<keyword evidence="3 4" id="KW-0597">Phosphoprotein</keyword>
<evidence type="ECO:0000256" key="3">
    <source>
        <dbReference type="ARBA" id="ARBA00022553"/>
    </source>
</evidence>
<dbReference type="InterPro" id="IPR004358">
    <property type="entry name" value="Sig_transdc_His_kin-like_C"/>
</dbReference>
<evidence type="ECO:0000256" key="2">
    <source>
        <dbReference type="ARBA" id="ARBA00012438"/>
    </source>
</evidence>
<dbReference type="EMBL" id="FQWQ01000001">
    <property type="protein sequence ID" value="SHG77797.1"/>
    <property type="molecule type" value="Genomic_DNA"/>
</dbReference>
<dbReference type="RefSeq" id="WP_073134995.1">
    <property type="nucleotide sequence ID" value="NZ_FQWQ01000001.1"/>
</dbReference>
<sequence>MNTTLRILILEDVQDDVILIEHALKKDGIQFELMQVDSQETFINALSEFDPDVILSDHSLPQFNSMEALKICRKQGLDIPFILVTGTMSEEFAVRCLKEGADDYVLKLNPARLSSAIVNSIKQKKIDSERKEAEKALHQQNKELVKINEELDKFVYSVSHNLRAPLTSVLGLVNIGRMEDSKKDDSFQPLFDMMEKSIRKLDATLKEILDYSRNARSDINIERVDLAVIFRTCLESLEFIEGYEHVRKEISIHNDEIAFYSDSHRLGVIFDDLISNAIRYRDISKKQPSLVIEAEIAADAVHILFRDNGIGISEELTPRIFEMFFRATEKSEGAGLGLYIVKEMTKKLNGIIQVTSVPGQGTEFHLEIPNAYPVEKQTNFNRQIW</sequence>
<evidence type="ECO:0000313" key="8">
    <source>
        <dbReference type="EMBL" id="SHG77797.1"/>
    </source>
</evidence>
<dbReference type="Pfam" id="PF00072">
    <property type="entry name" value="Response_reg"/>
    <property type="match status" value="1"/>
</dbReference>
<dbReference type="GO" id="GO:0000155">
    <property type="term" value="F:phosphorelay sensor kinase activity"/>
    <property type="evidence" value="ECO:0007669"/>
    <property type="project" value="InterPro"/>
</dbReference>
<dbReference type="SMART" id="SM00388">
    <property type="entry name" value="HisKA"/>
    <property type="match status" value="1"/>
</dbReference>
<dbReference type="OrthoDB" id="9766459at2"/>
<dbReference type="AlphaFoldDB" id="A0A1M5MKS3"/>
<feature type="domain" description="Response regulatory" evidence="7">
    <location>
        <begin position="6"/>
        <end position="122"/>
    </location>
</feature>
<evidence type="ECO:0000259" key="7">
    <source>
        <dbReference type="PROSITE" id="PS50110"/>
    </source>
</evidence>
<dbReference type="InterPro" id="IPR003661">
    <property type="entry name" value="HisK_dim/P_dom"/>
</dbReference>
<organism evidence="8 9">
    <name type="scientific">Chryseolinea serpens</name>
    <dbReference type="NCBI Taxonomy" id="947013"/>
    <lineage>
        <taxon>Bacteria</taxon>
        <taxon>Pseudomonadati</taxon>
        <taxon>Bacteroidota</taxon>
        <taxon>Cytophagia</taxon>
        <taxon>Cytophagales</taxon>
        <taxon>Fulvivirgaceae</taxon>
        <taxon>Chryseolinea</taxon>
    </lineage>
</organism>
<reference evidence="8 9" key="1">
    <citation type="submission" date="2016-11" db="EMBL/GenBank/DDBJ databases">
        <authorList>
            <person name="Jaros S."/>
            <person name="Januszkiewicz K."/>
            <person name="Wedrychowicz H."/>
        </authorList>
    </citation>
    <scope>NUCLEOTIDE SEQUENCE [LARGE SCALE GENOMIC DNA]</scope>
    <source>
        <strain evidence="8 9">DSM 24574</strain>
    </source>
</reference>
<evidence type="ECO:0000313" key="9">
    <source>
        <dbReference type="Proteomes" id="UP000184212"/>
    </source>
</evidence>
<name>A0A1M5MKS3_9BACT</name>
<evidence type="ECO:0000256" key="1">
    <source>
        <dbReference type="ARBA" id="ARBA00000085"/>
    </source>
</evidence>
<dbReference type="CDD" id="cd00156">
    <property type="entry name" value="REC"/>
    <property type="match status" value="1"/>
</dbReference>
<accession>A0A1M5MKS3</accession>
<gene>
    <name evidence="8" type="ORF">SAMN04488109_1792</name>
</gene>
<dbReference type="SUPFAM" id="SSF55874">
    <property type="entry name" value="ATPase domain of HSP90 chaperone/DNA topoisomerase II/histidine kinase"/>
    <property type="match status" value="1"/>
</dbReference>
<proteinExistence type="predicted"/>
<dbReference type="SUPFAM" id="SSF52172">
    <property type="entry name" value="CheY-like"/>
    <property type="match status" value="1"/>
</dbReference>
<dbReference type="InterPro" id="IPR003594">
    <property type="entry name" value="HATPase_dom"/>
</dbReference>
<dbReference type="EC" id="2.7.13.3" evidence="2"/>
<dbReference type="CDD" id="cd00082">
    <property type="entry name" value="HisKA"/>
    <property type="match status" value="1"/>
</dbReference>
<dbReference type="Gene3D" id="3.40.50.2300">
    <property type="match status" value="1"/>
</dbReference>
<evidence type="ECO:0000256" key="4">
    <source>
        <dbReference type="PROSITE-ProRule" id="PRU00169"/>
    </source>
</evidence>
<dbReference type="SMART" id="SM00448">
    <property type="entry name" value="REC"/>
    <property type="match status" value="1"/>
</dbReference>
<dbReference type="PANTHER" id="PTHR43547:SF2">
    <property type="entry name" value="HYBRID SIGNAL TRANSDUCTION HISTIDINE KINASE C"/>
    <property type="match status" value="1"/>
</dbReference>
<dbReference type="STRING" id="947013.SAMN04488109_1792"/>
<dbReference type="PANTHER" id="PTHR43547">
    <property type="entry name" value="TWO-COMPONENT HISTIDINE KINASE"/>
    <property type="match status" value="1"/>
</dbReference>
<feature type="coiled-coil region" evidence="5">
    <location>
        <begin position="123"/>
        <end position="150"/>
    </location>
</feature>
<keyword evidence="5" id="KW-0175">Coiled coil</keyword>
<evidence type="ECO:0000259" key="6">
    <source>
        <dbReference type="PROSITE" id="PS50109"/>
    </source>
</evidence>